<dbReference type="PROSITE" id="PS50109">
    <property type="entry name" value="HIS_KIN"/>
    <property type="match status" value="1"/>
</dbReference>
<reference evidence="12" key="1">
    <citation type="journal article" date="2021" name="PeerJ">
        <title>Extensive microbial diversity within the chicken gut microbiome revealed by metagenomics and culture.</title>
        <authorList>
            <person name="Gilroy R."/>
            <person name="Ravi A."/>
            <person name="Getino M."/>
            <person name="Pursley I."/>
            <person name="Horton D.L."/>
            <person name="Alikhan N.F."/>
            <person name="Baker D."/>
            <person name="Gharbi K."/>
            <person name="Hall N."/>
            <person name="Watson M."/>
            <person name="Adriaenssens E.M."/>
            <person name="Foster-Nyarko E."/>
            <person name="Jarju S."/>
            <person name="Secka A."/>
            <person name="Antonio M."/>
            <person name="Oren A."/>
            <person name="Chaudhuri R.R."/>
            <person name="La Ragione R."/>
            <person name="Hildebrand F."/>
            <person name="Pallen M.J."/>
        </authorList>
    </citation>
    <scope>NUCLEOTIDE SEQUENCE</scope>
    <source>
        <strain evidence="12">ChiGjej1B1-1692</strain>
    </source>
</reference>
<name>A0A9D2NV97_9FIRM</name>
<keyword evidence="5" id="KW-0808">Transferase</keyword>
<dbReference type="SMART" id="SM00388">
    <property type="entry name" value="HisKA"/>
    <property type="match status" value="1"/>
</dbReference>
<dbReference type="PRINTS" id="PR00344">
    <property type="entry name" value="BCTRLSENSOR"/>
</dbReference>
<evidence type="ECO:0000256" key="2">
    <source>
        <dbReference type="ARBA" id="ARBA00004370"/>
    </source>
</evidence>
<dbReference type="GO" id="GO:0004721">
    <property type="term" value="F:phosphoprotein phosphatase activity"/>
    <property type="evidence" value="ECO:0007669"/>
    <property type="project" value="TreeGrafter"/>
</dbReference>
<keyword evidence="10" id="KW-0812">Transmembrane</keyword>
<evidence type="ECO:0000256" key="3">
    <source>
        <dbReference type="ARBA" id="ARBA00012438"/>
    </source>
</evidence>
<dbReference type="FunFam" id="3.30.565.10:FF:000006">
    <property type="entry name" value="Sensor histidine kinase WalK"/>
    <property type="match status" value="1"/>
</dbReference>
<dbReference type="InterPro" id="IPR050351">
    <property type="entry name" value="BphY/WalK/GraS-like"/>
</dbReference>
<feature type="domain" description="Histidine kinase" evidence="11">
    <location>
        <begin position="196"/>
        <end position="412"/>
    </location>
</feature>
<feature type="region of interest" description="Disordered" evidence="9">
    <location>
        <begin position="73"/>
        <end position="94"/>
    </location>
</feature>
<dbReference type="InterPro" id="IPR005467">
    <property type="entry name" value="His_kinase_dom"/>
</dbReference>
<protein>
    <recommendedName>
        <fullName evidence="3">histidine kinase</fullName>
        <ecNumber evidence="3">2.7.13.3</ecNumber>
    </recommendedName>
</protein>
<evidence type="ECO:0000256" key="7">
    <source>
        <dbReference type="ARBA" id="ARBA00023012"/>
    </source>
</evidence>
<proteinExistence type="predicted"/>
<dbReference type="Pfam" id="PF02518">
    <property type="entry name" value="HATPase_c"/>
    <property type="match status" value="1"/>
</dbReference>
<dbReference type="PANTHER" id="PTHR45453:SF1">
    <property type="entry name" value="PHOSPHATE REGULON SENSOR PROTEIN PHOR"/>
    <property type="match status" value="1"/>
</dbReference>
<keyword evidence="6 12" id="KW-0418">Kinase</keyword>
<evidence type="ECO:0000259" key="11">
    <source>
        <dbReference type="PROSITE" id="PS50109"/>
    </source>
</evidence>
<dbReference type="CDD" id="cd00075">
    <property type="entry name" value="HATPase"/>
    <property type="match status" value="1"/>
</dbReference>
<dbReference type="InterPro" id="IPR036890">
    <property type="entry name" value="HATPase_C_sf"/>
</dbReference>
<comment type="caution">
    <text evidence="12">The sequence shown here is derived from an EMBL/GenBank/DDBJ whole genome shotgun (WGS) entry which is preliminary data.</text>
</comment>
<evidence type="ECO:0000256" key="1">
    <source>
        <dbReference type="ARBA" id="ARBA00000085"/>
    </source>
</evidence>
<dbReference type="EC" id="2.7.13.3" evidence="3"/>
<evidence type="ECO:0000256" key="9">
    <source>
        <dbReference type="SAM" id="MobiDB-lite"/>
    </source>
</evidence>
<keyword evidence="4" id="KW-0597">Phosphoprotein</keyword>
<accession>A0A9D2NV97</accession>
<dbReference type="EMBL" id="DWWK01000132">
    <property type="protein sequence ID" value="HJC39092.1"/>
    <property type="molecule type" value="Genomic_DNA"/>
</dbReference>
<keyword evidence="10" id="KW-0472">Membrane</keyword>
<dbReference type="InterPro" id="IPR004358">
    <property type="entry name" value="Sig_transdc_His_kin-like_C"/>
</dbReference>
<dbReference type="SMART" id="SM00387">
    <property type="entry name" value="HATPase_c"/>
    <property type="match status" value="1"/>
</dbReference>
<evidence type="ECO:0000256" key="6">
    <source>
        <dbReference type="ARBA" id="ARBA00022777"/>
    </source>
</evidence>
<keyword evidence="8" id="KW-0175">Coiled coil</keyword>
<dbReference type="GO" id="GO:0000155">
    <property type="term" value="F:phosphorelay sensor kinase activity"/>
    <property type="evidence" value="ECO:0007669"/>
    <property type="project" value="InterPro"/>
</dbReference>
<sequence>MDRRKLPVAALAAGLLLLILALSAGLLSLFCNTMYESDARKMGALTELYHEEEAAIAAIFNGRGFEAEAASDKNGSQSSISHSSDAQINTPENSGLAGSIRYEAEGKRLFEKYGYTLSSSIRSGSLWLYTAAMAAVLTAGVFLEVLLLIRMSRRTKAAADRAVFLEEKLQESHLRAEQMEEQLRREEQDTKALVTDISHQLKTPLASLKMSYELADSTDLSAEERREFAQKEREEVAKLESLLAVFTQLTRLETGMIRLQPENASLKETLTRAVGSIYMKAYDKQIDISVEEFQDIRIPHDPRWTGEIFVNILDNAVKYSPSGTAVSVRVTELASYVMVEIRDQGIGIPPSQIQDIFKRFYRGDAPEVQAADGSGVGLYLARKIIEQQGGTICVKPEREKGSNFILTLPKQRTSPVQNVR</sequence>
<keyword evidence="10" id="KW-1133">Transmembrane helix</keyword>
<dbReference type="InterPro" id="IPR036097">
    <property type="entry name" value="HisK_dim/P_sf"/>
</dbReference>
<dbReference type="CDD" id="cd00082">
    <property type="entry name" value="HisKA"/>
    <property type="match status" value="1"/>
</dbReference>
<dbReference type="InterPro" id="IPR003661">
    <property type="entry name" value="HisK_dim/P_dom"/>
</dbReference>
<dbReference type="Gene3D" id="1.10.287.130">
    <property type="match status" value="1"/>
</dbReference>
<dbReference type="PANTHER" id="PTHR45453">
    <property type="entry name" value="PHOSPHATE REGULON SENSOR PROTEIN PHOR"/>
    <property type="match status" value="1"/>
</dbReference>
<evidence type="ECO:0000256" key="5">
    <source>
        <dbReference type="ARBA" id="ARBA00022679"/>
    </source>
</evidence>
<feature type="coiled-coil region" evidence="8">
    <location>
        <begin position="162"/>
        <end position="196"/>
    </location>
</feature>
<comment type="catalytic activity">
    <reaction evidence="1">
        <text>ATP + protein L-histidine = ADP + protein N-phospho-L-histidine.</text>
        <dbReference type="EC" id="2.7.13.3"/>
    </reaction>
</comment>
<keyword evidence="7" id="KW-0902">Two-component regulatory system</keyword>
<evidence type="ECO:0000313" key="13">
    <source>
        <dbReference type="Proteomes" id="UP000823894"/>
    </source>
</evidence>
<reference evidence="12" key="2">
    <citation type="submission" date="2021-04" db="EMBL/GenBank/DDBJ databases">
        <authorList>
            <person name="Gilroy R."/>
        </authorList>
    </citation>
    <scope>NUCLEOTIDE SEQUENCE</scope>
    <source>
        <strain evidence="12">ChiGjej1B1-1692</strain>
    </source>
</reference>
<comment type="subcellular location">
    <subcellularLocation>
        <location evidence="2">Membrane</location>
    </subcellularLocation>
</comment>
<dbReference type="InterPro" id="IPR003594">
    <property type="entry name" value="HATPase_dom"/>
</dbReference>
<evidence type="ECO:0000256" key="10">
    <source>
        <dbReference type="SAM" id="Phobius"/>
    </source>
</evidence>
<feature type="transmembrane region" description="Helical" evidence="10">
    <location>
        <begin position="126"/>
        <end position="149"/>
    </location>
</feature>
<dbReference type="SUPFAM" id="SSF55874">
    <property type="entry name" value="ATPase domain of HSP90 chaperone/DNA topoisomerase II/histidine kinase"/>
    <property type="match status" value="1"/>
</dbReference>
<dbReference type="Gene3D" id="3.30.565.10">
    <property type="entry name" value="Histidine kinase-like ATPase, C-terminal domain"/>
    <property type="match status" value="1"/>
</dbReference>
<dbReference type="AlphaFoldDB" id="A0A9D2NV97"/>
<dbReference type="Proteomes" id="UP000823894">
    <property type="component" value="Unassembled WGS sequence"/>
</dbReference>
<evidence type="ECO:0000256" key="4">
    <source>
        <dbReference type="ARBA" id="ARBA00022553"/>
    </source>
</evidence>
<dbReference type="GO" id="GO:0005886">
    <property type="term" value="C:plasma membrane"/>
    <property type="evidence" value="ECO:0007669"/>
    <property type="project" value="TreeGrafter"/>
</dbReference>
<dbReference type="SUPFAM" id="SSF47384">
    <property type="entry name" value="Homodimeric domain of signal transducing histidine kinase"/>
    <property type="match status" value="1"/>
</dbReference>
<gene>
    <name evidence="12" type="ORF">H9757_08565</name>
</gene>
<evidence type="ECO:0000313" key="12">
    <source>
        <dbReference type="EMBL" id="HJC39092.1"/>
    </source>
</evidence>
<evidence type="ECO:0000256" key="8">
    <source>
        <dbReference type="SAM" id="Coils"/>
    </source>
</evidence>
<organism evidence="12 13">
    <name type="scientific">Candidatus Mediterraneibacter faecigallinarum</name>
    <dbReference type="NCBI Taxonomy" id="2838669"/>
    <lineage>
        <taxon>Bacteria</taxon>
        <taxon>Bacillati</taxon>
        <taxon>Bacillota</taxon>
        <taxon>Clostridia</taxon>
        <taxon>Lachnospirales</taxon>
        <taxon>Lachnospiraceae</taxon>
        <taxon>Mediterraneibacter</taxon>
    </lineage>
</organism>
<dbReference type="GO" id="GO:0016036">
    <property type="term" value="P:cellular response to phosphate starvation"/>
    <property type="evidence" value="ECO:0007669"/>
    <property type="project" value="TreeGrafter"/>
</dbReference>
<dbReference type="Pfam" id="PF00512">
    <property type="entry name" value="HisKA"/>
    <property type="match status" value="1"/>
</dbReference>